<dbReference type="AlphaFoldDB" id="A0A5P1EBS0"/>
<keyword evidence="3" id="KW-1185">Reference proteome</keyword>
<dbReference type="PANTHER" id="PTHR46816">
    <property type="entry name" value="OS01G0273500 PROTEIN"/>
    <property type="match status" value="1"/>
</dbReference>
<evidence type="ECO:0000313" key="3">
    <source>
        <dbReference type="Proteomes" id="UP000243459"/>
    </source>
</evidence>
<evidence type="ECO:0000256" key="1">
    <source>
        <dbReference type="SAM" id="MobiDB-lite"/>
    </source>
</evidence>
<dbReference type="Proteomes" id="UP000243459">
    <property type="component" value="Chromosome 7"/>
</dbReference>
<accession>A0A5P1EBS0</accession>
<dbReference type="PANTHER" id="PTHR46816:SF1">
    <property type="entry name" value="TETRATRICOPEPTIDE REPEAT (TPR)-LIKE SUPERFAMILY PROTEIN"/>
    <property type="match status" value="1"/>
</dbReference>
<protein>
    <submittedName>
        <fullName evidence="2">Uncharacterized protein</fullName>
    </submittedName>
</protein>
<dbReference type="EMBL" id="CM007387">
    <property type="protein sequence ID" value="ONK63264.1"/>
    <property type="molecule type" value="Genomic_DNA"/>
</dbReference>
<reference evidence="3" key="1">
    <citation type="journal article" date="2017" name="Nat. Commun.">
        <title>The asparagus genome sheds light on the origin and evolution of a young Y chromosome.</title>
        <authorList>
            <person name="Harkess A."/>
            <person name="Zhou J."/>
            <person name="Xu C."/>
            <person name="Bowers J.E."/>
            <person name="Van der Hulst R."/>
            <person name="Ayyampalayam S."/>
            <person name="Mercati F."/>
            <person name="Riccardi P."/>
            <person name="McKain M.R."/>
            <person name="Kakrana A."/>
            <person name="Tang H."/>
            <person name="Ray J."/>
            <person name="Groenendijk J."/>
            <person name="Arikit S."/>
            <person name="Mathioni S.M."/>
            <person name="Nakano M."/>
            <person name="Shan H."/>
            <person name="Telgmann-Rauber A."/>
            <person name="Kanno A."/>
            <person name="Yue Z."/>
            <person name="Chen H."/>
            <person name="Li W."/>
            <person name="Chen Y."/>
            <person name="Xu X."/>
            <person name="Zhang Y."/>
            <person name="Luo S."/>
            <person name="Chen H."/>
            <person name="Gao J."/>
            <person name="Mao Z."/>
            <person name="Pires J.C."/>
            <person name="Luo M."/>
            <person name="Kudrna D."/>
            <person name="Wing R.A."/>
            <person name="Meyers B.C."/>
            <person name="Yi K."/>
            <person name="Kong H."/>
            <person name="Lavrijsen P."/>
            <person name="Sunseri F."/>
            <person name="Falavigna A."/>
            <person name="Ye Y."/>
            <person name="Leebens-Mack J.H."/>
            <person name="Chen G."/>
        </authorList>
    </citation>
    <scope>NUCLEOTIDE SEQUENCE [LARGE SCALE GENOMIC DNA]</scope>
    <source>
        <strain evidence="3">cv. DH0086</strain>
    </source>
</reference>
<gene>
    <name evidence="2" type="ORF">A4U43_C07F13160</name>
</gene>
<dbReference type="Gramene" id="ONK63264">
    <property type="protein sequence ID" value="ONK63264"/>
    <property type="gene ID" value="A4U43_C07F13160"/>
</dbReference>
<sequence>MAASPSLNAEKRHWWLTNRKVVDKYVKDARSLISTQQTSDVNAALSLLDSALALSPRFETALELKARSLLFLRRFREVADMLQDYIPSFKMIPDDDSSTSLASNDPSKEKAKLLSPNEGKAEGGDRSFRCFSVSDLKKKVVADCSRSCNREGSNGGKIL</sequence>
<organism evidence="2 3">
    <name type="scientific">Asparagus officinalis</name>
    <name type="common">Garden asparagus</name>
    <dbReference type="NCBI Taxonomy" id="4686"/>
    <lineage>
        <taxon>Eukaryota</taxon>
        <taxon>Viridiplantae</taxon>
        <taxon>Streptophyta</taxon>
        <taxon>Embryophyta</taxon>
        <taxon>Tracheophyta</taxon>
        <taxon>Spermatophyta</taxon>
        <taxon>Magnoliopsida</taxon>
        <taxon>Liliopsida</taxon>
        <taxon>Asparagales</taxon>
        <taxon>Asparagaceae</taxon>
        <taxon>Asparagoideae</taxon>
        <taxon>Asparagus</taxon>
    </lineage>
</organism>
<feature type="region of interest" description="Disordered" evidence="1">
    <location>
        <begin position="95"/>
        <end position="126"/>
    </location>
</feature>
<dbReference type="OMA" id="RWWCREA"/>
<proteinExistence type="predicted"/>
<name>A0A5P1EBS0_ASPOF</name>
<evidence type="ECO:0000313" key="2">
    <source>
        <dbReference type="EMBL" id="ONK63264.1"/>
    </source>
</evidence>